<reference evidence="1 2" key="1">
    <citation type="submission" date="2024-06" db="EMBL/GenBank/DDBJ databases">
        <title>Genomic Encyclopedia of Type Strains, Phase V (KMG-V): Genome sequencing to study the core and pangenomes of soil and plant-associated prokaryotes.</title>
        <authorList>
            <person name="Whitman W."/>
        </authorList>
    </citation>
    <scope>NUCLEOTIDE SEQUENCE [LARGE SCALE GENOMIC DNA]</scope>
    <source>
        <strain evidence="1 2">NE40</strain>
    </source>
</reference>
<keyword evidence="2" id="KW-1185">Reference proteome</keyword>
<proteinExistence type="predicted"/>
<protein>
    <submittedName>
        <fullName evidence="1">Uncharacterized protein</fullName>
    </submittedName>
</protein>
<dbReference type="EMBL" id="JBEWTB010000002">
    <property type="protein sequence ID" value="MET4757848.1"/>
    <property type="molecule type" value="Genomic_DNA"/>
</dbReference>
<evidence type="ECO:0000313" key="1">
    <source>
        <dbReference type="EMBL" id="MET4757848.1"/>
    </source>
</evidence>
<accession>A0ABV2SJC8</accession>
<organism evidence="1 2">
    <name type="scientific">Endozoicomonas lisbonensis</name>
    <dbReference type="NCBI Taxonomy" id="3120522"/>
    <lineage>
        <taxon>Bacteria</taxon>
        <taxon>Pseudomonadati</taxon>
        <taxon>Pseudomonadota</taxon>
        <taxon>Gammaproteobacteria</taxon>
        <taxon>Oceanospirillales</taxon>
        <taxon>Endozoicomonadaceae</taxon>
        <taxon>Endozoicomonas</taxon>
    </lineage>
</organism>
<sequence length="62" mass="7105">MRNLIGIIRSKRSLHLNTTIVVLNMKNFRICYLLNVARVLIARGVNYAFAKKTQTSLITLKT</sequence>
<comment type="caution">
    <text evidence="1">The sequence shown here is derived from an EMBL/GenBank/DDBJ whole genome shotgun (WGS) entry which is preliminary data.</text>
</comment>
<evidence type="ECO:0000313" key="2">
    <source>
        <dbReference type="Proteomes" id="UP001549366"/>
    </source>
</evidence>
<dbReference type="Proteomes" id="UP001549366">
    <property type="component" value="Unassembled WGS sequence"/>
</dbReference>
<gene>
    <name evidence="1" type="ORF">V5J35_003040</name>
</gene>
<name>A0ABV2SJC8_9GAMM</name>